<dbReference type="RefSeq" id="WP_345452995.1">
    <property type="nucleotide sequence ID" value="NZ_BAABKG010000001.1"/>
</dbReference>
<dbReference type="EMBL" id="BAABKG010000001">
    <property type="protein sequence ID" value="GAA5140319.1"/>
    <property type="molecule type" value="Genomic_DNA"/>
</dbReference>
<protein>
    <recommendedName>
        <fullName evidence="3">SRPBCC family protein</fullName>
    </recommendedName>
</protein>
<dbReference type="Pfam" id="PF10604">
    <property type="entry name" value="Polyketide_cyc2"/>
    <property type="match status" value="1"/>
</dbReference>
<keyword evidence="2" id="KW-1185">Reference proteome</keyword>
<evidence type="ECO:0000313" key="1">
    <source>
        <dbReference type="EMBL" id="GAA5140319.1"/>
    </source>
</evidence>
<evidence type="ECO:0000313" key="2">
    <source>
        <dbReference type="Proteomes" id="UP001500221"/>
    </source>
</evidence>
<evidence type="ECO:0008006" key="3">
    <source>
        <dbReference type="Google" id="ProtNLM"/>
    </source>
</evidence>
<dbReference type="Gene3D" id="3.30.530.20">
    <property type="match status" value="1"/>
</dbReference>
<accession>A0ABP9P4R7</accession>
<dbReference type="Proteomes" id="UP001500221">
    <property type="component" value="Unassembled WGS sequence"/>
</dbReference>
<sequence length="160" mass="17763">MSTFTSSTTARAVVPVERDQVWDVLIDPDLVARFTPFIKRIEPVGDDHWVWHMSGLSVLGKGFAATFTERMTLKEGERIEFDHDPPPGAKERAGVHGWYNLTDHEDAGQPAVMLEISLEICIDLPLPRVSGPAVRSTMRGVIATMGDRFSKNLLAHLGVR</sequence>
<comment type="caution">
    <text evidence="1">The sequence shown here is derived from an EMBL/GenBank/DDBJ whole genome shotgun (WGS) entry which is preliminary data.</text>
</comment>
<proteinExistence type="predicted"/>
<dbReference type="InterPro" id="IPR023393">
    <property type="entry name" value="START-like_dom_sf"/>
</dbReference>
<organism evidence="1 2">
    <name type="scientific">Nocardioides marinquilinus</name>
    <dbReference type="NCBI Taxonomy" id="1210400"/>
    <lineage>
        <taxon>Bacteria</taxon>
        <taxon>Bacillati</taxon>
        <taxon>Actinomycetota</taxon>
        <taxon>Actinomycetes</taxon>
        <taxon>Propionibacteriales</taxon>
        <taxon>Nocardioidaceae</taxon>
        <taxon>Nocardioides</taxon>
    </lineage>
</organism>
<dbReference type="SUPFAM" id="SSF55961">
    <property type="entry name" value="Bet v1-like"/>
    <property type="match status" value="1"/>
</dbReference>
<gene>
    <name evidence="1" type="ORF">GCM10023340_00260</name>
</gene>
<dbReference type="InterPro" id="IPR019587">
    <property type="entry name" value="Polyketide_cyclase/dehydratase"/>
</dbReference>
<reference evidence="2" key="1">
    <citation type="journal article" date="2019" name="Int. J. Syst. Evol. Microbiol.">
        <title>The Global Catalogue of Microorganisms (GCM) 10K type strain sequencing project: providing services to taxonomists for standard genome sequencing and annotation.</title>
        <authorList>
            <consortium name="The Broad Institute Genomics Platform"/>
            <consortium name="The Broad Institute Genome Sequencing Center for Infectious Disease"/>
            <person name="Wu L."/>
            <person name="Ma J."/>
        </authorList>
    </citation>
    <scope>NUCLEOTIDE SEQUENCE [LARGE SCALE GENOMIC DNA]</scope>
    <source>
        <strain evidence="2">JCM 18459</strain>
    </source>
</reference>
<dbReference type="CDD" id="cd07812">
    <property type="entry name" value="SRPBCC"/>
    <property type="match status" value="1"/>
</dbReference>
<name>A0ABP9P4R7_9ACTN</name>